<dbReference type="EMBL" id="AMGV01000046">
    <property type="protein sequence ID" value="KEF50912.1"/>
    <property type="molecule type" value="Genomic_DNA"/>
</dbReference>
<dbReference type="OrthoDB" id="74360at2759"/>
<gene>
    <name evidence="3" type="ORF">A1O9_13039</name>
</gene>
<protein>
    <recommendedName>
        <fullName evidence="5">Cyclohexanone monooxygenase</fullName>
    </recommendedName>
</protein>
<evidence type="ECO:0008006" key="5">
    <source>
        <dbReference type="Google" id="ProtNLM"/>
    </source>
</evidence>
<dbReference type="InterPro" id="IPR036188">
    <property type="entry name" value="FAD/NAD-bd_sf"/>
</dbReference>
<name>A0A072NU70_9EURO</name>
<accession>A0A072NU70</accession>
<dbReference type="VEuPathDB" id="FungiDB:A1O9_13039"/>
<comment type="cofactor">
    <cofactor evidence="1">
        <name>FAD</name>
        <dbReference type="ChEBI" id="CHEBI:57692"/>
    </cofactor>
</comment>
<evidence type="ECO:0000256" key="2">
    <source>
        <dbReference type="ARBA" id="ARBA00010139"/>
    </source>
</evidence>
<dbReference type="PANTHER" id="PTHR42877:SF12">
    <property type="entry name" value="MONOOXYGENASE"/>
    <property type="match status" value="1"/>
</dbReference>
<keyword evidence="4" id="KW-1185">Reference proteome</keyword>
<dbReference type="Pfam" id="PF13450">
    <property type="entry name" value="NAD_binding_8"/>
    <property type="match status" value="1"/>
</dbReference>
<comment type="caution">
    <text evidence="3">The sequence shown here is derived from an EMBL/GenBank/DDBJ whole genome shotgun (WGS) entry which is preliminary data.</text>
</comment>
<dbReference type="RefSeq" id="XP_013253502.1">
    <property type="nucleotide sequence ID" value="XM_013398048.1"/>
</dbReference>
<dbReference type="InterPro" id="IPR051209">
    <property type="entry name" value="FAD-bind_Monooxygenase_sf"/>
</dbReference>
<reference evidence="3 4" key="1">
    <citation type="submission" date="2013-03" db="EMBL/GenBank/DDBJ databases">
        <title>The Genome Sequence of Exophiala aquamarina CBS 119918.</title>
        <authorList>
            <consortium name="The Broad Institute Genomics Platform"/>
            <person name="Cuomo C."/>
            <person name="de Hoog S."/>
            <person name="Gorbushina A."/>
            <person name="Walker B."/>
            <person name="Young S.K."/>
            <person name="Zeng Q."/>
            <person name="Gargeya S."/>
            <person name="Fitzgerald M."/>
            <person name="Haas B."/>
            <person name="Abouelleil A."/>
            <person name="Allen A.W."/>
            <person name="Alvarado L."/>
            <person name="Arachchi H.M."/>
            <person name="Berlin A.M."/>
            <person name="Chapman S.B."/>
            <person name="Gainer-Dewar J."/>
            <person name="Goldberg J."/>
            <person name="Griggs A."/>
            <person name="Gujja S."/>
            <person name="Hansen M."/>
            <person name="Howarth C."/>
            <person name="Imamovic A."/>
            <person name="Ireland A."/>
            <person name="Larimer J."/>
            <person name="McCowan C."/>
            <person name="Murphy C."/>
            <person name="Pearson M."/>
            <person name="Poon T.W."/>
            <person name="Priest M."/>
            <person name="Roberts A."/>
            <person name="Saif S."/>
            <person name="Shea T."/>
            <person name="Sisk P."/>
            <person name="Sykes S."/>
            <person name="Wortman J."/>
            <person name="Nusbaum C."/>
            <person name="Birren B."/>
        </authorList>
    </citation>
    <scope>NUCLEOTIDE SEQUENCE [LARGE SCALE GENOMIC DNA]</scope>
    <source>
        <strain evidence="3 4">CBS 119918</strain>
    </source>
</reference>
<comment type="similarity">
    <text evidence="2">Belongs to the FAD-binding monooxygenase family.</text>
</comment>
<dbReference type="GeneID" id="25287930"/>
<dbReference type="Proteomes" id="UP000027920">
    <property type="component" value="Unassembled WGS sequence"/>
</dbReference>
<dbReference type="SUPFAM" id="SSF51905">
    <property type="entry name" value="FAD/NAD(P)-binding domain"/>
    <property type="match status" value="3"/>
</dbReference>
<evidence type="ECO:0000313" key="4">
    <source>
        <dbReference type="Proteomes" id="UP000027920"/>
    </source>
</evidence>
<evidence type="ECO:0000256" key="1">
    <source>
        <dbReference type="ARBA" id="ARBA00001974"/>
    </source>
</evidence>
<evidence type="ECO:0000313" key="3">
    <source>
        <dbReference type="EMBL" id="KEF50912.1"/>
    </source>
</evidence>
<dbReference type="HOGENOM" id="CLU_006937_6_1_1"/>
<sequence>MATITYDNDHVLGSPRPLRVVCIGAGATGLDVTYKIKKHLRNIDIQVYEKNASVGGTWFENTYPGCACDIPAHVYQMSWAINPDWSEFYASGAEILKYLQDAARDNGLEQHIKLRHRVVGATWEESLGIWQLKVTNEGSGEVFSDWSHFIINGTGFLNHWQWPDIEGLDAFGGKKLHTAAWDGKVQLKGKRVGVIGNGSSGIQVVTAIQPGMTNVEAKLACPKLIINRRCPSRSFRTESNMDRDHFRTRVCRHRWGKLRLGSRLSDSQDQKAEYREKPEVLQTYRKAIESNLNSQFKMVFADSPEQAGAKAYLSALMKSRLLGNEELAARMIPDFGVGCRRPTPGVGYLEALQEENSRVVFDPIVKIVENGIELKTGEVVELDIIICATGFDVTFRPHFPIIGRNNMNLSEHWKERPTAYLSFSVPKFPNYFVYLGPYSPFAHGSAFPAIEHTSTYLLRLLFKFQTECYKAVEPKKEAMDDFIDHADHFLTRTVFAANCRSWFKGGKFDGPPMVHPGSRIHWFQMLTAPRWEDWNWTAQKANRFAYLGNGFSSWEEDGRDMAWYMNAQEHDSYDAIRY</sequence>
<proteinExistence type="inferred from homology"/>
<dbReference type="PANTHER" id="PTHR42877">
    <property type="entry name" value="L-ORNITHINE N(5)-MONOOXYGENASE-RELATED"/>
    <property type="match status" value="1"/>
</dbReference>
<dbReference type="Gene3D" id="3.50.50.60">
    <property type="entry name" value="FAD/NAD(P)-binding domain"/>
    <property type="match status" value="2"/>
</dbReference>
<organism evidence="3 4">
    <name type="scientific">Exophiala aquamarina CBS 119918</name>
    <dbReference type="NCBI Taxonomy" id="1182545"/>
    <lineage>
        <taxon>Eukaryota</taxon>
        <taxon>Fungi</taxon>
        <taxon>Dikarya</taxon>
        <taxon>Ascomycota</taxon>
        <taxon>Pezizomycotina</taxon>
        <taxon>Eurotiomycetes</taxon>
        <taxon>Chaetothyriomycetidae</taxon>
        <taxon>Chaetothyriales</taxon>
        <taxon>Herpotrichiellaceae</taxon>
        <taxon>Exophiala</taxon>
    </lineage>
</organism>
<dbReference type="AlphaFoldDB" id="A0A072NU70"/>